<evidence type="ECO:0000313" key="2">
    <source>
        <dbReference type="Proteomes" id="UP000799755"/>
    </source>
</evidence>
<gene>
    <name evidence="1" type="ORF">BDR25DRAFT_216837</name>
</gene>
<protein>
    <submittedName>
        <fullName evidence="1">Uncharacterized protein</fullName>
    </submittedName>
</protein>
<proteinExistence type="predicted"/>
<reference evidence="1" key="1">
    <citation type="journal article" date="2020" name="Stud. Mycol.">
        <title>101 Dothideomycetes genomes: a test case for predicting lifestyles and emergence of pathogens.</title>
        <authorList>
            <person name="Haridas S."/>
            <person name="Albert R."/>
            <person name="Binder M."/>
            <person name="Bloem J."/>
            <person name="Labutti K."/>
            <person name="Salamov A."/>
            <person name="Andreopoulos B."/>
            <person name="Baker S."/>
            <person name="Barry K."/>
            <person name="Bills G."/>
            <person name="Bluhm B."/>
            <person name="Cannon C."/>
            <person name="Castanera R."/>
            <person name="Culley D."/>
            <person name="Daum C."/>
            <person name="Ezra D."/>
            <person name="Gonzalez J."/>
            <person name="Henrissat B."/>
            <person name="Kuo A."/>
            <person name="Liang C."/>
            <person name="Lipzen A."/>
            <person name="Lutzoni F."/>
            <person name="Magnuson J."/>
            <person name="Mondo S."/>
            <person name="Nolan M."/>
            <person name="Ohm R."/>
            <person name="Pangilinan J."/>
            <person name="Park H.-J."/>
            <person name="Ramirez L."/>
            <person name="Alfaro M."/>
            <person name="Sun H."/>
            <person name="Tritt A."/>
            <person name="Yoshinaga Y."/>
            <person name="Zwiers L.-H."/>
            <person name="Turgeon B."/>
            <person name="Goodwin S."/>
            <person name="Spatafora J."/>
            <person name="Crous P."/>
            <person name="Grigoriev I."/>
        </authorList>
    </citation>
    <scope>NUCLEOTIDE SEQUENCE</scope>
    <source>
        <strain evidence="1">ATCC 200398</strain>
    </source>
</reference>
<keyword evidence="2" id="KW-1185">Reference proteome</keyword>
<organism evidence="1 2">
    <name type="scientific">Lindgomyces ingoldianus</name>
    <dbReference type="NCBI Taxonomy" id="673940"/>
    <lineage>
        <taxon>Eukaryota</taxon>
        <taxon>Fungi</taxon>
        <taxon>Dikarya</taxon>
        <taxon>Ascomycota</taxon>
        <taxon>Pezizomycotina</taxon>
        <taxon>Dothideomycetes</taxon>
        <taxon>Pleosporomycetidae</taxon>
        <taxon>Pleosporales</taxon>
        <taxon>Lindgomycetaceae</taxon>
        <taxon>Lindgomyces</taxon>
    </lineage>
</organism>
<evidence type="ECO:0000313" key="1">
    <source>
        <dbReference type="EMBL" id="KAF2473580.1"/>
    </source>
</evidence>
<accession>A0ACB6R3A1</accession>
<sequence>MVATTVIPAWILQATATRYSDRQKGACGCGLAIAPGFYTAAASRSLSDHYNTSWCGSDCGKCYTLTSISSVTSPTCGASRAASQSIIVMVTNFFLNVGKAQWCPIVEGQNNYRVEYHFDIMVEDMTSEMLGANVIVDFEE</sequence>
<comment type="caution">
    <text evidence="1">The sequence shown here is derived from an EMBL/GenBank/DDBJ whole genome shotgun (WGS) entry which is preliminary data.</text>
</comment>
<dbReference type="EMBL" id="MU003499">
    <property type="protein sequence ID" value="KAF2473580.1"/>
    <property type="molecule type" value="Genomic_DNA"/>
</dbReference>
<dbReference type="Proteomes" id="UP000799755">
    <property type="component" value="Unassembled WGS sequence"/>
</dbReference>
<name>A0ACB6R3A1_9PLEO</name>